<dbReference type="SMART" id="SM00336">
    <property type="entry name" value="BBOX"/>
    <property type="match status" value="1"/>
</dbReference>
<comment type="caution">
    <text evidence="8">The sequence shown here is derived from an EMBL/GenBank/DDBJ whole genome shotgun (WGS) entry which is preliminary data.</text>
</comment>
<feature type="coiled-coil region" evidence="5">
    <location>
        <begin position="173"/>
        <end position="207"/>
    </location>
</feature>
<evidence type="ECO:0000256" key="3">
    <source>
        <dbReference type="ARBA" id="ARBA00022833"/>
    </source>
</evidence>
<dbReference type="GO" id="GO:0008270">
    <property type="term" value="F:zinc ion binding"/>
    <property type="evidence" value="ECO:0007669"/>
    <property type="project" value="UniProtKB-KW"/>
</dbReference>
<evidence type="ECO:0000313" key="9">
    <source>
        <dbReference type="Proteomes" id="UP000823561"/>
    </source>
</evidence>
<sequence>MGSMEEELTCPMCRDLFNKAHLLPCGHSFCPACVREAWAPRGTGQEGRKGRFTCLQCQEELRVVLCDSCPPGCEKERAAAVKTCLRCEVSLCAQHLQPHLDCPAFSSHLLVEPLGDLSRRRCPQHKELFRYFCSDDSLYLCADCILDGAHRQHRVRALKKVEDEFKCTLRGLLQKAQDKMKEGEKILKDHEKTLRTLNESVKTDQAQAERLSSGLQLHVERLVLALRESTQHERQDALQILQEDGGRLRADLTQTQAIYHYVTALLDERDPFLLIWTDE</sequence>
<evidence type="ECO:0000256" key="2">
    <source>
        <dbReference type="ARBA" id="ARBA00022771"/>
    </source>
</evidence>
<dbReference type="PROSITE" id="PS50089">
    <property type="entry name" value="ZF_RING_2"/>
    <property type="match status" value="1"/>
</dbReference>
<reference evidence="8 9" key="1">
    <citation type="submission" date="2020-10" db="EMBL/GenBank/DDBJ databases">
        <title>Chromosome-scale genome assembly of the Allis shad, Alosa alosa.</title>
        <authorList>
            <person name="Margot Z."/>
            <person name="Christophe K."/>
            <person name="Cabau C."/>
            <person name="Louis A."/>
            <person name="Berthelot C."/>
            <person name="Parey E."/>
            <person name="Roest Crollius H."/>
            <person name="Montfort J."/>
            <person name="Robinson-Rechavi M."/>
            <person name="Bucao C."/>
            <person name="Bouchez O."/>
            <person name="Gislard M."/>
            <person name="Lluch J."/>
            <person name="Milhes M."/>
            <person name="Lampietro C."/>
            <person name="Lopez Roques C."/>
            <person name="Donnadieu C."/>
            <person name="Braasch I."/>
            <person name="Desvignes T."/>
            <person name="Postlethwait J."/>
            <person name="Bobe J."/>
            <person name="Guiguen Y."/>
        </authorList>
    </citation>
    <scope>NUCLEOTIDE SEQUENCE [LARGE SCALE GENOMIC DNA]</scope>
    <source>
        <strain evidence="8">M-15738</strain>
        <tissue evidence="8">Blood</tissue>
    </source>
</reference>
<dbReference type="Gene3D" id="3.30.40.10">
    <property type="entry name" value="Zinc/RING finger domain, C3HC4 (zinc finger)"/>
    <property type="match status" value="1"/>
</dbReference>
<keyword evidence="1" id="KW-0479">Metal-binding</keyword>
<protein>
    <submittedName>
        <fullName evidence="8">Uncharacterized protein</fullName>
    </submittedName>
</protein>
<gene>
    <name evidence="8" type="ORF">AALO_G00017000</name>
</gene>
<keyword evidence="5" id="KW-0175">Coiled coil</keyword>
<evidence type="ECO:0000256" key="1">
    <source>
        <dbReference type="ARBA" id="ARBA00022723"/>
    </source>
</evidence>
<dbReference type="PROSITE" id="PS50119">
    <property type="entry name" value="ZF_BBOX"/>
    <property type="match status" value="1"/>
</dbReference>
<accession>A0AAV6HK08</accession>
<keyword evidence="9" id="KW-1185">Reference proteome</keyword>
<dbReference type="InterPro" id="IPR000315">
    <property type="entry name" value="Znf_B-box"/>
</dbReference>
<evidence type="ECO:0000256" key="5">
    <source>
        <dbReference type="SAM" id="Coils"/>
    </source>
</evidence>
<dbReference type="SMART" id="SM00184">
    <property type="entry name" value="RING"/>
    <property type="match status" value="1"/>
</dbReference>
<dbReference type="PROSITE" id="PS00518">
    <property type="entry name" value="ZF_RING_1"/>
    <property type="match status" value="1"/>
</dbReference>
<dbReference type="AlphaFoldDB" id="A0AAV6HK08"/>
<dbReference type="SUPFAM" id="SSF57850">
    <property type="entry name" value="RING/U-box"/>
    <property type="match status" value="1"/>
</dbReference>
<dbReference type="SUPFAM" id="SSF57845">
    <property type="entry name" value="B-box zinc-binding domain"/>
    <property type="match status" value="1"/>
</dbReference>
<evidence type="ECO:0000259" key="7">
    <source>
        <dbReference type="PROSITE" id="PS50119"/>
    </source>
</evidence>
<dbReference type="InterPro" id="IPR027370">
    <property type="entry name" value="Znf-RING_euk"/>
</dbReference>
<dbReference type="InterPro" id="IPR001841">
    <property type="entry name" value="Znf_RING"/>
</dbReference>
<dbReference type="Proteomes" id="UP000823561">
    <property type="component" value="Chromosome 1"/>
</dbReference>
<name>A0AAV6HK08_9TELE</name>
<organism evidence="8 9">
    <name type="scientific">Alosa alosa</name>
    <name type="common">allis shad</name>
    <dbReference type="NCBI Taxonomy" id="278164"/>
    <lineage>
        <taxon>Eukaryota</taxon>
        <taxon>Metazoa</taxon>
        <taxon>Chordata</taxon>
        <taxon>Craniata</taxon>
        <taxon>Vertebrata</taxon>
        <taxon>Euteleostomi</taxon>
        <taxon>Actinopterygii</taxon>
        <taxon>Neopterygii</taxon>
        <taxon>Teleostei</taxon>
        <taxon>Clupei</taxon>
        <taxon>Clupeiformes</taxon>
        <taxon>Clupeoidei</taxon>
        <taxon>Clupeidae</taxon>
        <taxon>Alosa</taxon>
    </lineage>
</organism>
<dbReference type="EMBL" id="JADWDJ010000001">
    <property type="protein sequence ID" value="KAG5286622.1"/>
    <property type="molecule type" value="Genomic_DNA"/>
</dbReference>
<dbReference type="Pfam" id="PF00643">
    <property type="entry name" value="zf-B_box"/>
    <property type="match status" value="1"/>
</dbReference>
<evidence type="ECO:0000313" key="8">
    <source>
        <dbReference type="EMBL" id="KAG5286622.1"/>
    </source>
</evidence>
<dbReference type="InterPro" id="IPR017907">
    <property type="entry name" value="Znf_RING_CS"/>
</dbReference>
<feature type="domain" description="B box-type" evidence="7">
    <location>
        <begin position="117"/>
        <end position="158"/>
    </location>
</feature>
<dbReference type="InterPro" id="IPR051051">
    <property type="entry name" value="E3_ubiq-ligase_TRIM/RNF"/>
</dbReference>
<dbReference type="Gene3D" id="3.30.160.60">
    <property type="entry name" value="Classic Zinc Finger"/>
    <property type="match status" value="1"/>
</dbReference>
<dbReference type="Pfam" id="PF13445">
    <property type="entry name" value="zf-RING_UBOX"/>
    <property type="match status" value="1"/>
</dbReference>
<evidence type="ECO:0000259" key="6">
    <source>
        <dbReference type="PROSITE" id="PS50089"/>
    </source>
</evidence>
<keyword evidence="2 4" id="KW-0863">Zinc-finger</keyword>
<dbReference type="InterPro" id="IPR013083">
    <property type="entry name" value="Znf_RING/FYVE/PHD"/>
</dbReference>
<proteinExistence type="predicted"/>
<keyword evidence="3" id="KW-0862">Zinc</keyword>
<evidence type="ECO:0000256" key="4">
    <source>
        <dbReference type="PROSITE-ProRule" id="PRU00024"/>
    </source>
</evidence>
<dbReference type="PANTHER" id="PTHR25465:SF73">
    <property type="entry name" value="E3 UBIQUITIN_ISG15 LIGASE TRIM25 ISOFORM X1"/>
    <property type="match status" value="1"/>
</dbReference>
<dbReference type="PANTHER" id="PTHR25465">
    <property type="entry name" value="B-BOX DOMAIN CONTAINING"/>
    <property type="match status" value="1"/>
</dbReference>
<feature type="domain" description="RING-type" evidence="6">
    <location>
        <begin position="10"/>
        <end position="58"/>
    </location>
</feature>